<dbReference type="EMBL" id="JBEVCJ010000017">
    <property type="protein sequence ID" value="MET1256090.1"/>
    <property type="molecule type" value="Genomic_DNA"/>
</dbReference>
<name>A0ABV2BVZ4_9GAMM</name>
<reference evidence="1 2" key="1">
    <citation type="submission" date="2024-06" db="EMBL/GenBank/DDBJ databases">
        <authorList>
            <person name="Li F."/>
        </authorList>
    </citation>
    <scope>NUCLEOTIDE SEQUENCE [LARGE SCALE GENOMIC DNA]</scope>
    <source>
        <strain evidence="1 2">GXAS 311</strain>
    </source>
</reference>
<evidence type="ECO:0000313" key="2">
    <source>
        <dbReference type="Proteomes" id="UP001548189"/>
    </source>
</evidence>
<gene>
    <name evidence="1" type="ORF">ABVT43_13200</name>
</gene>
<accession>A0ABV2BVZ4</accession>
<evidence type="ECO:0000313" key="1">
    <source>
        <dbReference type="EMBL" id="MET1256090.1"/>
    </source>
</evidence>
<protein>
    <submittedName>
        <fullName evidence="1">Uncharacterized protein</fullName>
    </submittedName>
</protein>
<dbReference type="Proteomes" id="UP001548189">
    <property type="component" value="Unassembled WGS sequence"/>
</dbReference>
<sequence>MNEGNFNGISYPNLDKIKNILFIAGVLFSLITLVFFRKNYFWDLELYSTAISAFLSGVTAYSEFNELRFVYSPYVLVFFSFFGSNLSLFLLLFYGGVLLFLLNNKLTKELFVFSIMSAGAFVNEFFIHSIMTGNLTLFLHFLIIGIASCQTKRSLFYFLMVILIASIVKPYLLAYLILGFTIWTDNKKQYFFFSLLTIVVFTIVFLSQMVFTPELYDDFIFSLHAQAIGDSERAGRDVGYAPYFIFGYFFDKYYALLFHVIFVISISILALYIYRLISKHIYCAIDLQKILFFMALIVITLLNPRMKIYDFWIISSAGLGIAFTIGRYFDLFTFKSSLAILFLFGMLLIFLEYILHISYIRVVRIYLPLIYTFFLIMCFLYWKKHQAVKFNLFK</sequence>
<keyword evidence="2" id="KW-1185">Reference proteome</keyword>
<proteinExistence type="predicted"/>
<organism evidence="1 2">
    <name type="scientific">Aliikangiella maris</name>
    <dbReference type="NCBI Taxonomy" id="3162458"/>
    <lineage>
        <taxon>Bacteria</taxon>
        <taxon>Pseudomonadati</taxon>
        <taxon>Pseudomonadota</taxon>
        <taxon>Gammaproteobacteria</taxon>
        <taxon>Oceanospirillales</taxon>
        <taxon>Pleioneaceae</taxon>
        <taxon>Aliikangiella</taxon>
    </lineage>
</organism>
<comment type="caution">
    <text evidence="1">The sequence shown here is derived from an EMBL/GenBank/DDBJ whole genome shotgun (WGS) entry which is preliminary data.</text>
</comment>